<feature type="transmembrane region" description="Helical" evidence="5">
    <location>
        <begin position="113"/>
        <end position="133"/>
    </location>
</feature>
<dbReference type="InterPro" id="IPR000515">
    <property type="entry name" value="MetI-like"/>
</dbReference>
<protein>
    <submittedName>
        <fullName evidence="8">ABC transporter permease subunit</fullName>
    </submittedName>
</protein>
<feature type="transmembrane region" description="Helical" evidence="5">
    <location>
        <begin position="253"/>
        <end position="276"/>
    </location>
</feature>
<keyword evidence="2 5" id="KW-0812">Transmembrane</keyword>
<feature type="transmembrane region" description="Helical" evidence="5">
    <location>
        <begin position="182"/>
        <end position="204"/>
    </location>
</feature>
<comment type="caution">
    <text evidence="8">The sequence shown here is derived from an EMBL/GenBank/DDBJ whole genome shotgun (WGS) entry which is preliminary data.</text>
</comment>
<keyword evidence="5" id="KW-0813">Transport</keyword>
<evidence type="ECO:0000259" key="6">
    <source>
        <dbReference type="PROSITE" id="PS50928"/>
    </source>
</evidence>
<feature type="transmembrane region" description="Helical" evidence="5">
    <location>
        <begin position="139"/>
        <end position="161"/>
    </location>
</feature>
<feature type="transmembrane region" description="Helical" evidence="5">
    <location>
        <begin position="65"/>
        <end position="93"/>
    </location>
</feature>
<reference evidence="8" key="1">
    <citation type="journal article" date="2020" name="mSystems">
        <title>Genome- and Community-Level Interaction Insights into Carbon Utilization and Element Cycling Functions of Hydrothermarchaeota in Hydrothermal Sediment.</title>
        <authorList>
            <person name="Zhou Z."/>
            <person name="Liu Y."/>
            <person name="Xu W."/>
            <person name="Pan J."/>
            <person name="Luo Z.H."/>
            <person name="Li M."/>
        </authorList>
    </citation>
    <scope>NUCLEOTIDE SEQUENCE [LARGE SCALE GENOMIC DNA]</scope>
    <source>
        <strain evidence="8">SpSt-637</strain>
        <strain evidence="7">SpSt-667</strain>
    </source>
</reference>
<dbReference type="SUPFAM" id="SSF161098">
    <property type="entry name" value="MetI-like"/>
    <property type="match status" value="1"/>
</dbReference>
<dbReference type="EMBL" id="DTBD01000003">
    <property type="protein sequence ID" value="HGQ63665.1"/>
    <property type="molecule type" value="Genomic_DNA"/>
</dbReference>
<evidence type="ECO:0000256" key="5">
    <source>
        <dbReference type="RuleBase" id="RU363032"/>
    </source>
</evidence>
<dbReference type="InterPro" id="IPR051408">
    <property type="entry name" value="Phosphate_transprt_permease"/>
</dbReference>
<comment type="similarity">
    <text evidence="5">Belongs to the binding-protein-dependent transport system permease family.</text>
</comment>
<evidence type="ECO:0000313" key="7">
    <source>
        <dbReference type="EMBL" id="HGQ35736.1"/>
    </source>
</evidence>
<name>A0A7C4NJP8_9CREN</name>
<keyword evidence="4 5" id="KW-0472">Membrane</keyword>
<dbReference type="PANTHER" id="PTHR42922:SF1">
    <property type="entry name" value="PHOSPHATE TRANSPORT SYSTEM PERMEASE PROTEIN PSTA"/>
    <property type="match status" value="1"/>
</dbReference>
<gene>
    <name evidence="8" type="ORF">ENU08_00220</name>
    <name evidence="7" type="ORF">ENU41_03545</name>
</gene>
<dbReference type="Pfam" id="PF00528">
    <property type="entry name" value="BPD_transp_1"/>
    <property type="match status" value="1"/>
</dbReference>
<evidence type="ECO:0000256" key="3">
    <source>
        <dbReference type="ARBA" id="ARBA00022989"/>
    </source>
</evidence>
<evidence type="ECO:0000256" key="4">
    <source>
        <dbReference type="ARBA" id="ARBA00023136"/>
    </source>
</evidence>
<dbReference type="PROSITE" id="PS50928">
    <property type="entry name" value="ABC_TM1"/>
    <property type="match status" value="1"/>
</dbReference>
<dbReference type="AlphaFoldDB" id="A0A7C4NJP8"/>
<dbReference type="CDD" id="cd06261">
    <property type="entry name" value="TM_PBP2"/>
    <property type="match status" value="1"/>
</dbReference>
<dbReference type="InterPro" id="IPR035906">
    <property type="entry name" value="MetI-like_sf"/>
</dbReference>
<comment type="subcellular location">
    <subcellularLocation>
        <location evidence="5">Cell membrane</location>
        <topology evidence="5">Multi-pass membrane protein</topology>
    </subcellularLocation>
    <subcellularLocation>
        <location evidence="1">Membrane</location>
        <topology evidence="1">Multi-pass membrane protein</topology>
    </subcellularLocation>
</comment>
<dbReference type="GO" id="GO:0055085">
    <property type="term" value="P:transmembrane transport"/>
    <property type="evidence" value="ECO:0007669"/>
    <property type="project" value="InterPro"/>
</dbReference>
<dbReference type="PANTHER" id="PTHR42922">
    <property type="entry name" value="PHOSPHATE TRANSPORT SYSTEM PERMEASE PROTEIN PSTA"/>
    <property type="match status" value="1"/>
</dbReference>
<evidence type="ECO:0000256" key="2">
    <source>
        <dbReference type="ARBA" id="ARBA00022692"/>
    </source>
</evidence>
<evidence type="ECO:0000313" key="8">
    <source>
        <dbReference type="EMBL" id="HGQ63665.1"/>
    </source>
</evidence>
<dbReference type="EMBL" id="DTCK01000019">
    <property type="protein sequence ID" value="HGQ35736.1"/>
    <property type="molecule type" value="Genomic_DNA"/>
</dbReference>
<sequence length="281" mass="30668">MSRWRTVRDKLSVFFVLLLSIIALAPLIHMIIVIFVRGIEVIAKAGLSFFLSIPPTPLSRDIGGIAPAFVGSFITTLIAIPITMVLSLSAAILSIEFPQKTISRLVDILCRSFASIPTIIVSMVVYSVVVVPMGRFSALAGAIALALISIPYAYTAFSSALRSVPQTYREASYSIGMNRWQAILKVFIPIARKAIVVGILITFARAMGETAALLFTIGRYRAGVSLNVLAPTDAIPLLIFDFITSPFRIYHEVAWGASFVLFVVYLVIFIAVKIVVKEVKL</sequence>
<evidence type="ECO:0000256" key="1">
    <source>
        <dbReference type="ARBA" id="ARBA00004141"/>
    </source>
</evidence>
<accession>A0A7C4NJP8</accession>
<keyword evidence="3 5" id="KW-1133">Transmembrane helix</keyword>
<proteinExistence type="inferred from homology"/>
<organism evidence="8">
    <name type="scientific">Ignisphaera aggregans</name>
    <dbReference type="NCBI Taxonomy" id="334771"/>
    <lineage>
        <taxon>Archaea</taxon>
        <taxon>Thermoproteota</taxon>
        <taxon>Thermoprotei</taxon>
        <taxon>Desulfurococcales</taxon>
        <taxon>Desulfurococcaceae</taxon>
        <taxon>Ignisphaera</taxon>
    </lineage>
</organism>
<dbReference type="Gene3D" id="1.10.3720.10">
    <property type="entry name" value="MetI-like"/>
    <property type="match status" value="1"/>
</dbReference>
<dbReference type="GO" id="GO:0005886">
    <property type="term" value="C:plasma membrane"/>
    <property type="evidence" value="ECO:0007669"/>
    <property type="project" value="UniProtKB-SubCell"/>
</dbReference>
<feature type="transmembrane region" description="Helical" evidence="5">
    <location>
        <begin position="12"/>
        <end position="36"/>
    </location>
</feature>
<feature type="domain" description="ABC transmembrane type-1" evidence="6">
    <location>
        <begin position="69"/>
        <end position="276"/>
    </location>
</feature>